<dbReference type="Proteomes" id="UP001220610">
    <property type="component" value="Chromosome"/>
</dbReference>
<dbReference type="EMBL" id="CP119311">
    <property type="protein sequence ID" value="WEK35106.1"/>
    <property type="molecule type" value="Genomic_DNA"/>
</dbReference>
<keyword evidence="1" id="KW-0812">Transmembrane</keyword>
<evidence type="ECO:0000313" key="2">
    <source>
        <dbReference type="EMBL" id="WEK35106.1"/>
    </source>
</evidence>
<reference evidence="2" key="1">
    <citation type="submission" date="2023-03" db="EMBL/GenBank/DDBJ databases">
        <title>Andean soil-derived lignocellulolytic bacterial consortium as a source of novel taxa and putative plastic-active enzymes.</title>
        <authorList>
            <person name="Diaz-Garcia L."/>
            <person name="Chuvochina M."/>
            <person name="Feuerriegel G."/>
            <person name="Bunk B."/>
            <person name="Sproer C."/>
            <person name="Streit W.R."/>
            <person name="Rodriguez L.M."/>
            <person name="Overmann J."/>
            <person name="Jimenez D.J."/>
        </authorList>
    </citation>
    <scope>NUCLEOTIDE SEQUENCE</scope>
    <source>
        <strain evidence="2">MAG 7</strain>
    </source>
</reference>
<name>A0AAJ6BHF2_9BACT</name>
<accession>A0AAJ6BHF2</accession>
<gene>
    <name evidence="2" type="ORF">P0Y53_21665</name>
</gene>
<keyword evidence="1" id="KW-0472">Membrane</keyword>
<dbReference type="AlphaFoldDB" id="A0AAJ6BHF2"/>
<dbReference type="PANTHER" id="PTHR41386:SF1">
    <property type="entry name" value="MEMBRANE PROTEIN"/>
    <property type="match status" value="1"/>
</dbReference>
<organism evidence="2 3">
    <name type="scientific">Candidatus Pseudobacter hemicellulosilyticus</name>
    <dbReference type="NCBI Taxonomy" id="3121375"/>
    <lineage>
        <taxon>Bacteria</taxon>
        <taxon>Pseudomonadati</taxon>
        <taxon>Bacteroidota</taxon>
        <taxon>Chitinophagia</taxon>
        <taxon>Chitinophagales</taxon>
        <taxon>Chitinophagaceae</taxon>
        <taxon>Pseudobacter</taxon>
    </lineage>
</organism>
<feature type="transmembrane region" description="Helical" evidence="1">
    <location>
        <begin position="68"/>
        <end position="86"/>
    </location>
</feature>
<feature type="transmembrane region" description="Helical" evidence="1">
    <location>
        <begin position="98"/>
        <end position="118"/>
    </location>
</feature>
<sequence>MNQVKGRYIHDLLNTENEHLKKLNDIVCQAVEQEKLLLASIEAPSQEKLSTGQRLADKVARFGGSWKFILSFAGILLVWIIINLNLPAADRFDPFPFILLNLVLSCLAAIQAPIIMMSQNRTEEKDRKRNENDYIVNLKAEIEIRTLHQKMDLLIQEQFKQLMEAQAEQFRLLQSIIREEAKKNQQK</sequence>
<evidence type="ECO:0000256" key="1">
    <source>
        <dbReference type="SAM" id="Phobius"/>
    </source>
</evidence>
<dbReference type="Pfam" id="PF06210">
    <property type="entry name" value="DUF1003"/>
    <property type="match status" value="1"/>
</dbReference>
<protein>
    <submittedName>
        <fullName evidence="2">DUF1003 domain-containing protein</fullName>
    </submittedName>
</protein>
<dbReference type="PANTHER" id="PTHR41386">
    <property type="entry name" value="INTEGRAL MEMBRANE PROTEIN-RELATED"/>
    <property type="match status" value="1"/>
</dbReference>
<proteinExistence type="predicted"/>
<dbReference type="InterPro" id="IPR010406">
    <property type="entry name" value="DUF1003"/>
</dbReference>
<evidence type="ECO:0000313" key="3">
    <source>
        <dbReference type="Proteomes" id="UP001220610"/>
    </source>
</evidence>
<keyword evidence="1" id="KW-1133">Transmembrane helix</keyword>